<dbReference type="GO" id="GO:0003677">
    <property type="term" value="F:DNA binding"/>
    <property type="evidence" value="ECO:0007669"/>
    <property type="project" value="InterPro"/>
</dbReference>
<sequence length="124" mass="13639">MQEKTGKLVWVPCPAPLLVVLEAERKRTTGMAMVAKPNGQCLGEGTLRSAFAATRDRAGLQHLQARDLRRTAMVRLAEAGCTVPEIASISGHSIDRTERILEVYLPRTRAMASAAIAKLDEWRK</sequence>
<evidence type="ECO:0000313" key="2">
    <source>
        <dbReference type="EMBL" id="KKL56671.1"/>
    </source>
</evidence>
<evidence type="ECO:0000256" key="1">
    <source>
        <dbReference type="ARBA" id="ARBA00023172"/>
    </source>
</evidence>
<dbReference type="Gene3D" id="1.10.443.10">
    <property type="entry name" value="Intergrase catalytic core"/>
    <property type="match status" value="1"/>
</dbReference>
<organism evidence="2">
    <name type="scientific">marine sediment metagenome</name>
    <dbReference type="NCBI Taxonomy" id="412755"/>
    <lineage>
        <taxon>unclassified sequences</taxon>
        <taxon>metagenomes</taxon>
        <taxon>ecological metagenomes</taxon>
    </lineage>
</organism>
<gene>
    <name evidence="2" type="ORF">LCGC14_2243100</name>
</gene>
<accession>A0A0F9DSG1</accession>
<reference evidence="2" key="1">
    <citation type="journal article" date="2015" name="Nature">
        <title>Complex archaea that bridge the gap between prokaryotes and eukaryotes.</title>
        <authorList>
            <person name="Spang A."/>
            <person name="Saw J.H."/>
            <person name="Jorgensen S.L."/>
            <person name="Zaremba-Niedzwiedzka K."/>
            <person name="Martijn J."/>
            <person name="Lind A.E."/>
            <person name="van Eijk R."/>
            <person name="Schleper C."/>
            <person name="Guy L."/>
            <person name="Ettema T.J."/>
        </authorList>
    </citation>
    <scope>NUCLEOTIDE SEQUENCE</scope>
</reference>
<dbReference type="AlphaFoldDB" id="A0A0F9DSG1"/>
<comment type="caution">
    <text evidence="2">The sequence shown here is derived from an EMBL/GenBank/DDBJ whole genome shotgun (WGS) entry which is preliminary data.</text>
</comment>
<name>A0A0F9DSG1_9ZZZZ</name>
<dbReference type="SUPFAM" id="SSF56349">
    <property type="entry name" value="DNA breaking-rejoining enzymes"/>
    <property type="match status" value="1"/>
</dbReference>
<proteinExistence type="predicted"/>
<protein>
    <recommendedName>
        <fullName evidence="3">Tyr recombinase domain-containing protein</fullName>
    </recommendedName>
</protein>
<evidence type="ECO:0008006" key="3">
    <source>
        <dbReference type="Google" id="ProtNLM"/>
    </source>
</evidence>
<dbReference type="InterPro" id="IPR011010">
    <property type="entry name" value="DNA_brk_join_enz"/>
</dbReference>
<dbReference type="GO" id="GO:0006310">
    <property type="term" value="P:DNA recombination"/>
    <property type="evidence" value="ECO:0007669"/>
    <property type="project" value="UniProtKB-KW"/>
</dbReference>
<dbReference type="InterPro" id="IPR013762">
    <property type="entry name" value="Integrase-like_cat_sf"/>
</dbReference>
<dbReference type="GO" id="GO:0015074">
    <property type="term" value="P:DNA integration"/>
    <property type="evidence" value="ECO:0007669"/>
    <property type="project" value="InterPro"/>
</dbReference>
<dbReference type="EMBL" id="LAZR01030416">
    <property type="protein sequence ID" value="KKL56671.1"/>
    <property type="molecule type" value="Genomic_DNA"/>
</dbReference>
<keyword evidence="1" id="KW-0233">DNA recombination</keyword>